<comment type="caution">
    <text evidence="1">The sequence shown here is derived from an EMBL/GenBank/DDBJ whole genome shotgun (WGS) entry which is preliminary data.</text>
</comment>
<gene>
    <name evidence="1" type="ORF">SIL87_20165</name>
</gene>
<name>A0AAW9DVB4_ACIAO</name>
<protein>
    <submittedName>
        <fullName evidence="1">Uncharacterized protein</fullName>
    </submittedName>
</protein>
<reference evidence="1 2" key="1">
    <citation type="submission" date="2023-11" db="EMBL/GenBank/DDBJ databases">
        <title>MicrobeMod: A computational toolkit for identifying prokaryotic methylation and restriction-modification with nanopore sequencing.</title>
        <authorList>
            <person name="Crits-Christoph A."/>
            <person name="Kang S.C."/>
            <person name="Lee H."/>
            <person name="Ostrov N."/>
        </authorList>
    </citation>
    <scope>NUCLEOTIDE SEQUENCE [LARGE SCALE GENOMIC DNA]</scope>
    <source>
        <strain evidence="1 2">DSMZ 700</strain>
    </source>
</reference>
<proteinExistence type="predicted"/>
<organism evidence="1 2">
    <name type="scientific">Acidiphilium acidophilum</name>
    <name type="common">Thiobacillus acidophilus</name>
    <dbReference type="NCBI Taxonomy" id="76588"/>
    <lineage>
        <taxon>Bacteria</taxon>
        <taxon>Pseudomonadati</taxon>
        <taxon>Pseudomonadota</taxon>
        <taxon>Alphaproteobacteria</taxon>
        <taxon>Acetobacterales</taxon>
        <taxon>Acidocellaceae</taxon>
        <taxon>Acidiphilium</taxon>
    </lineage>
</organism>
<dbReference type="Proteomes" id="UP001279553">
    <property type="component" value="Unassembled WGS sequence"/>
</dbReference>
<evidence type="ECO:0000313" key="2">
    <source>
        <dbReference type="Proteomes" id="UP001279553"/>
    </source>
</evidence>
<dbReference type="RefSeq" id="WP_319616035.1">
    <property type="nucleotide sequence ID" value="NZ_JAWXYB010000021.1"/>
</dbReference>
<evidence type="ECO:0000313" key="1">
    <source>
        <dbReference type="EMBL" id="MDX5933069.1"/>
    </source>
</evidence>
<dbReference type="AlphaFoldDB" id="A0AAW9DVB4"/>
<dbReference type="EMBL" id="JAWXYB010000021">
    <property type="protein sequence ID" value="MDX5933069.1"/>
    <property type="molecule type" value="Genomic_DNA"/>
</dbReference>
<sequence length="125" mass="14302">MIDKFQKRLSKKSRKGFRGWPMGTIAFYGPDLSRASKVVVSIIHTEGGEPAEMRSWFSDDTDVRHDEAIGQEIVEFIAYHEVKSVAMPEGMMGCPHQQGIDYDTEWCPVCDFWKGRDRFTGKLVL</sequence>
<accession>A0AAW9DVB4</accession>
<keyword evidence="2" id="KW-1185">Reference proteome</keyword>